<evidence type="ECO:0000313" key="8">
    <source>
        <dbReference type="WBParaSite" id="Pan_g14776.t1"/>
    </source>
</evidence>
<feature type="transmembrane region" description="Helical" evidence="6">
    <location>
        <begin position="381"/>
        <end position="407"/>
    </location>
</feature>
<reference evidence="7" key="1">
    <citation type="journal article" date="2013" name="Genetics">
        <title>The draft genome and transcriptome of Panagrellus redivivus are shaped by the harsh demands of a free-living lifestyle.</title>
        <authorList>
            <person name="Srinivasan J."/>
            <person name="Dillman A.R."/>
            <person name="Macchietto M.G."/>
            <person name="Heikkinen L."/>
            <person name="Lakso M."/>
            <person name="Fracchia K.M."/>
            <person name="Antoshechkin I."/>
            <person name="Mortazavi A."/>
            <person name="Wong G."/>
            <person name="Sternberg P.W."/>
        </authorList>
    </citation>
    <scope>NUCLEOTIDE SEQUENCE [LARGE SCALE GENOMIC DNA]</scope>
    <source>
        <strain evidence="7">MT8872</strain>
    </source>
</reference>
<evidence type="ECO:0000256" key="3">
    <source>
        <dbReference type="ARBA" id="ARBA00022989"/>
    </source>
</evidence>
<keyword evidence="2 6" id="KW-0812">Transmembrane</keyword>
<dbReference type="AlphaFoldDB" id="A0A7E4V0D0"/>
<feature type="transmembrane region" description="Helical" evidence="6">
    <location>
        <begin position="452"/>
        <end position="474"/>
    </location>
</feature>
<evidence type="ECO:0000256" key="6">
    <source>
        <dbReference type="SAM" id="Phobius"/>
    </source>
</evidence>
<dbReference type="Proteomes" id="UP000492821">
    <property type="component" value="Unassembled WGS sequence"/>
</dbReference>
<protein>
    <submittedName>
        <fullName evidence="8">Large neutral amino acids transporter small subunit 1</fullName>
    </submittedName>
</protein>
<dbReference type="Pfam" id="PF13520">
    <property type="entry name" value="AA_permease_2"/>
    <property type="match status" value="1"/>
</dbReference>
<name>A0A7E4V0D0_PANRE</name>
<feature type="transmembrane region" description="Helical" evidence="6">
    <location>
        <begin position="225"/>
        <end position="244"/>
    </location>
</feature>
<feature type="transmembrane region" description="Helical" evidence="6">
    <location>
        <begin position="138"/>
        <end position="161"/>
    </location>
</feature>
<dbReference type="PANTHER" id="PTHR11785:SF528">
    <property type="entry name" value="AMINO ACID TRANSPORTER PROTEIN JHI-21"/>
    <property type="match status" value="1"/>
</dbReference>
<evidence type="ECO:0000256" key="2">
    <source>
        <dbReference type="ARBA" id="ARBA00022692"/>
    </source>
</evidence>
<keyword evidence="3 6" id="KW-1133">Transmembrane helix</keyword>
<feature type="transmembrane region" description="Helical" evidence="6">
    <location>
        <begin position="105"/>
        <end position="126"/>
    </location>
</feature>
<evidence type="ECO:0000313" key="7">
    <source>
        <dbReference type="Proteomes" id="UP000492821"/>
    </source>
</evidence>
<feature type="compositionally biased region" description="Polar residues" evidence="5">
    <location>
        <begin position="61"/>
        <end position="70"/>
    </location>
</feature>
<dbReference type="InterPro" id="IPR002293">
    <property type="entry name" value="AA/rel_permease1"/>
</dbReference>
<feature type="transmembrane region" description="Helical" evidence="6">
    <location>
        <begin position="182"/>
        <end position="205"/>
    </location>
</feature>
<dbReference type="Gene3D" id="1.20.1740.10">
    <property type="entry name" value="Amino acid/polyamine transporter I"/>
    <property type="match status" value="1"/>
</dbReference>
<accession>A0A7E4V0D0</accession>
<feature type="transmembrane region" description="Helical" evidence="6">
    <location>
        <begin position="296"/>
        <end position="313"/>
    </location>
</feature>
<dbReference type="GO" id="GO:0015179">
    <property type="term" value="F:L-amino acid transmembrane transporter activity"/>
    <property type="evidence" value="ECO:0007669"/>
    <property type="project" value="TreeGrafter"/>
</dbReference>
<sequence length="569" mass="62534">MASRSPRGEPAVDVSAPRKGNLGRNGSQEALLKETPFIEGPTRKKDAPDGEGDGTIEPGSNEKTVTQDSVETGIEKSPAAAEGQNAGTTGTEGAKTDGIRMKKEVGLFSAVGIITGIMVGSGIFISPQFVLKDVGSPFLSLIIWLICGVYSTLGALCYAELSVMIPQSGGDYIYIYEAFGPLPAFMFLWIALVIINPVSVAIVSLAFSTYFANEFYSEDETIPPLVLNLITFALIIMLIALNCYKVRWSKMLQNVCMVVKIACLLAIVVAAIVHLARGNLEQMTKENFFDTSKYEVTGFAMAFYGGILSYAGWNYLNFLTEEMKEPEKDLPRAIYISMPLVTLIYCLLNTAYFIAIPAYVFPTLRAVAYTFAANTMGIFRYSIPVGVCFSCMGTVNGVLFASSRMFFAGARNGHLPEILSMINLNWKTPMPAVITIGSFGMIYSLFAEMELLLSLFTFAMTAIVATGIIALLKMRLYDKRCPDRSLKIFIGIPILFLVMCLFALIVPFFRKPILLGAATGLMLSGVPIYFLFIYWANKPNWLTKPWVFVTHFFQKLCMVVVTDGNEKLS</sequence>
<feature type="transmembrane region" description="Helical" evidence="6">
    <location>
        <begin position="515"/>
        <end position="536"/>
    </location>
</feature>
<feature type="transmembrane region" description="Helical" evidence="6">
    <location>
        <begin position="256"/>
        <end position="276"/>
    </location>
</feature>
<feature type="region of interest" description="Disordered" evidence="5">
    <location>
        <begin position="1"/>
        <end position="95"/>
    </location>
</feature>
<dbReference type="WBParaSite" id="Pan_g14776.t1">
    <property type="protein sequence ID" value="Pan_g14776.t1"/>
    <property type="gene ID" value="Pan_g14776"/>
</dbReference>
<dbReference type="GO" id="GO:0016020">
    <property type="term" value="C:membrane"/>
    <property type="evidence" value="ECO:0007669"/>
    <property type="project" value="UniProtKB-SubCell"/>
</dbReference>
<dbReference type="InterPro" id="IPR050598">
    <property type="entry name" value="AminoAcid_Transporter"/>
</dbReference>
<feature type="transmembrane region" description="Helical" evidence="6">
    <location>
        <begin position="334"/>
        <end position="361"/>
    </location>
</feature>
<feature type="transmembrane region" description="Helical" evidence="6">
    <location>
        <begin position="428"/>
        <end position="446"/>
    </location>
</feature>
<proteinExistence type="predicted"/>
<reference evidence="8" key="2">
    <citation type="submission" date="2020-10" db="UniProtKB">
        <authorList>
            <consortium name="WormBaseParasite"/>
        </authorList>
    </citation>
    <scope>IDENTIFICATION</scope>
</reference>
<comment type="subcellular location">
    <subcellularLocation>
        <location evidence="1">Membrane</location>
        <topology evidence="1">Multi-pass membrane protein</topology>
    </subcellularLocation>
</comment>
<evidence type="ECO:0000256" key="4">
    <source>
        <dbReference type="ARBA" id="ARBA00023136"/>
    </source>
</evidence>
<evidence type="ECO:0000256" key="1">
    <source>
        <dbReference type="ARBA" id="ARBA00004141"/>
    </source>
</evidence>
<evidence type="ECO:0000256" key="5">
    <source>
        <dbReference type="SAM" id="MobiDB-lite"/>
    </source>
</evidence>
<feature type="transmembrane region" description="Helical" evidence="6">
    <location>
        <begin position="486"/>
        <end position="509"/>
    </location>
</feature>
<keyword evidence="4 6" id="KW-0472">Membrane</keyword>
<keyword evidence="7" id="KW-1185">Reference proteome</keyword>
<dbReference type="PANTHER" id="PTHR11785">
    <property type="entry name" value="AMINO ACID TRANSPORTER"/>
    <property type="match status" value="1"/>
</dbReference>
<organism evidence="7 8">
    <name type="scientific">Panagrellus redivivus</name>
    <name type="common">Microworm</name>
    <dbReference type="NCBI Taxonomy" id="6233"/>
    <lineage>
        <taxon>Eukaryota</taxon>
        <taxon>Metazoa</taxon>
        <taxon>Ecdysozoa</taxon>
        <taxon>Nematoda</taxon>
        <taxon>Chromadorea</taxon>
        <taxon>Rhabditida</taxon>
        <taxon>Tylenchina</taxon>
        <taxon>Panagrolaimomorpha</taxon>
        <taxon>Panagrolaimoidea</taxon>
        <taxon>Panagrolaimidae</taxon>
        <taxon>Panagrellus</taxon>
    </lineage>
</organism>